<keyword evidence="2" id="KW-1185">Reference proteome</keyword>
<dbReference type="EMBL" id="JABTTQ020000441">
    <property type="protein sequence ID" value="KAK6139325.1"/>
    <property type="molecule type" value="Genomic_DNA"/>
</dbReference>
<dbReference type="PANTHER" id="PTHR46890:SF48">
    <property type="entry name" value="RNA-DIRECTED DNA POLYMERASE"/>
    <property type="match status" value="1"/>
</dbReference>
<dbReference type="PANTHER" id="PTHR46890">
    <property type="entry name" value="NON-LTR RETROLELEMENT REVERSE TRANSCRIPTASE-LIKE PROTEIN-RELATED"/>
    <property type="match status" value="1"/>
</dbReference>
<comment type="caution">
    <text evidence="1">The sequence shown here is derived from an EMBL/GenBank/DDBJ whole genome shotgun (WGS) entry which is preliminary data.</text>
</comment>
<dbReference type="Proteomes" id="UP001318860">
    <property type="component" value="Unassembled WGS sequence"/>
</dbReference>
<dbReference type="InterPro" id="IPR052343">
    <property type="entry name" value="Retrotransposon-Effector_Assoc"/>
</dbReference>
<name>A0ABR0VVJ4_REHGL</name>
<organism evidence="1 2">
    <name type="scientific">Rehmannia glutinosa</name>
    <name type="common">Chinese foxglove</name>
    <dbReference type="NCBI Taxonomy" id="99300"/>
    <lineage>
        <taxon>Eukaryota</taxon>
        <taxon>Viridiplantae</taxon>
        <taxon>Streptophyta</taxon>
        <taxon>Embryophyta</taxon>
        <taxon>Tracheophyta</taxon>
        <taxon>Spermatophyta</taxon>
        <taxon>Magnoliopsida</taxon>
        <taxon>eudicotyledons</taxon>
        <taxon>Gunneridae</taxon>
        <taxon>Pentapetalae</taxon>
        <taxon>asterids</taxon>
        <taxon>lamiids</taxon>
        <taxon>Lamiales</taxon>
        <taxon>Orobanchaceae</taxon>
        <taxon>Rehmannieae</taxon>
        <taxon>Rehmannia</taxon>
    </lineage>
</organism>
<evidence type="ECO:0000313" key="2">
    <source>
        <dbReference type="Proteomes" id="UP001318860"/>
    </source>
</evidence>
<evidence type="ECO:0008006" key="3">
    <source>
        <dbReference type="Google" id="ProtNLM"/>
    </source>
</evidence>
<sequence length="250" mass="28469">MARTIEKSITHLISDMMVGLKSYLNVKPIRDLEIELDRVLCYEECYWKQRAHNDWLRAGDINIKHFHSKATSRKHRNWIHGDWLLEAHLIAGEIQKYFAELFTSSNPIGLDMENIVNSINSTIPPDLGASLNELFIEDEVKKALSSMRATKAPGPDGFHPIFFQKNWDLIGTDLIDIVLGILNHGKFVRAFNATTIVMIPKVAQPSKVEDFQPISLCNVTYKVVTKVLTNRLKSVLTICDTPWIPRPASF</sequence>
<gene>
    <name evidence="1" type="ORF">DH2020_026940</name>
</gene>
<accession>A0ABR0VVJ4</accession>
<proteinExistence type="predicted"/>
<reference evidence="1 2" key="1">
    <citation type="journal article" date="2021" name="Comput. Struct. Biotechnol. J.">
        <title>De novo genome assembly of the potent medicinal plant Rehmannia glutinosa using nanopore technology.</title>
        <authorList>
            <person name="Ma L."/>
            <person name="Dong C."/>
            <person name="Song C."/>
            <person name="Wang X."/>
            <person name="Zheng X."/>
            <person name="Niu Y."/>
            <person name="Chen S."/>
            <person name="Feng W."/>
        </authorList>
    </citation>
    <scope>NUCLEOTIDE SEQUENCE [LARGE SCALE GENOMIC DNA]</scope>
    <source>
        <strain evidence="1">DH-2019</strain>
    </source>
</reference>
<evidence type="ECO:0000313" key="1">
    <source>
        <dbReference type="EMBL" id="KAK6139325.1"/>
    </source>
</evidence>
<protein>
    <recommendedName>
        <fullName evidence="3">Reverse transcriptase</fullName>
    </recommendedName>
</protein>